<dbReference type="EC" id="5.4.99.5" evidence="1"/>
<organism evidence="1">
    <name type="scientific">bioreactor metagenome</name>
    <dbReference type="NCBI Taxonomy" id="1076179"/>
    <lineage>
        <taxon>unclassified sequences</taxon>
        <taxon>metagenomes</taxon>
        <taxon>ecological metagenomes</taxon>
    </lineage>
</organism>
<dbReference type="GO" id="GO:0046417">
    <property type="term" value="P:chorismate metabolic process"/>
    <property type="evidence" value="ECO:0007669"/>
    <property type="project" value="TreeGrafter"/>
</dbReference>
<evidence type="ECO:0000313" key="1">
    <source>
        <dbReference type="EMBL" id="MPN36217.1"/>
    </source>
</evidence>
<dbReference type="PANTHER" id="PTHR21164">
    <property type="entry name" value="CHORISMATE MUTASE"/>
    <property type="match status" value="1"/>
</dbReference>
<dbReference type="Pfam" id="PF07736">
    <property type="entry name" value="CM_1"/>
    <property type="match status" value="1"/>
</dbReference>
<name>A0A645HB11_9ZZZZ</name>
<dbReference type="EMBL" id="VSSQ01090225">
    <property type="protein sequence ID" value="MPN36217.1"/>
    <property type="molecule type" value="Genomic_DNA"/>
</dbReference>
<dbReference type="AlphaFoldDB" id="A0A645HB11"/>
<reference evidence="1" key="1">
    <citation type="submission" date="2019-08" db="EMBL/GenBank/DDBJ databases">
        <authorList>
            <person name="Kucharzyk K."/>
            <person name="Murdoch R.W."/>
            <person name="Higgins S."/>
            <person name="Loffler F."/>
        </authorList>
    </citation>
    <scope>NUCLEOTIDE SEQUENCE</scope>
</reference>
<keyword evidence="1" id="KW-0413">Isomerase</keyword>
<protein>
    <submittedName>
        <fullName evidence="1">Chorismate mutase AroH</fullName>
        <ecNumber evidence="1">5.4.99.5</ecNumber>
    </submittedName>
</protein>
<dbReference type="SUPFAM" id="SSF55298">
    <property type="entry name" value="YjgF-like"/>
    <property type="match status" value="1"/>
</dbReference>
<dbReference type="Gene3D" id="3.30.1330.40">
    <property type="entry name" value="RutC-like"/>
    <property type="match status" value="1"/>
</dbReference>
<comment type="caution">
    <text evidence="1">The sequence shown here is derived from an EMBL/GenBank/DDBJ whole genome shotgun (WGS) entry which is preliminary data.</text>
</comment>
<dbReference type="CDD" id="cd02185">
    <property type="entry name" value="AroH"/>
    <property type="match status" value="1"/>
</dbReference>
<dbReference type="InterPro" id="IPR008243">
    <property type="entry name" value="Chorismate_mutase_AroH"/>
</dbReference>
<dbReference type="NCBIfam" id="TIGR01796">
    <property type="entry name" value="CM_mono_aroH"/>
    <property type="match status" value="1"/>
</dbReference>
<proteinExistence type="predicted"/>
<accession>A0A645HB11</accession>
<sequence length="104" mass="11785">MFVAVEALLQEILRVNPGLKTEDIASAWFTVTDDLQIAYPAAAARRLGWTEVPLMCAREIVVPGSLHHCVRVLLHWNTERSQAEIRHVYLNDAVSLRPDLTHEK</sequence>
<dbReference type="PROSITE" id="PS51167">
    <property type="entry name" value="CHORISMATE_MUT_1"/>
    <property type="match status" value="1"/>
</dbReference>
<gene>
    <name evidence="1" type="primary">aroH_13</name>
    <name evidence="1" type="ORF">SDC9_183725</name>
</gene>
<dbReference type="InterPro" id="IPR035959">
    <property type="entry name" value="RutC-like_sf"/>
</dbReference>
<dbReference type="PANTHER" id="PTHR21164:SF0">
    <property type="entry name" value="CHORISMATE MUTASE AROH"/>
    <property type="match status" value="1"/>
</dbReference>
<dbReference type="PIRSF" id="PIRSF005965">
    <property type="entry name" value="Chor_mut_AroH"/>
    <property type="match status" value="1"/>
</dbReference>
<dbReference type="GO" id="GO:0004106">
    <property type="term" value="F:chorismate mutase activity"/>
    <property type="evidence" value="ECO:0007669"/>
    <property type="project" value="UniProtKB-EC"/>
</dbReference>